<dbReference type="AlphaFoldDB" id="A0A0F9JYC0"/>
<protein>
    <submittedName>
        <fullName evidence="1">Uncharacterized protein</fullName>
    </submittedName>
</protein>
<dbReference type="EMBL" id="LAZR01015035">
    <property type="protein sequence ID" value="KKM14918.1"/>
    <property type="molecule type" value="Genomic_DNA"/>
</dbReference>
<accession>A0A0F9JYC0</accession>
<feature type="non-terminal residue" evidence="1">
    <location>
        <position position="1"/>
    </location>
</feature>
<dbReference type="PANTHER" id="PTHR32305">
    <property type="match status" value="1"/>
</dbReference>
<proteinExistence type="predicted"/>
<name>A0A0F9JYC0_9ZZZZ</name>
<dbReference type="NCBIfam" id="TIGR01643">
    <property type="entry name" value="YD_repeat_2x"/>
    <property type="match status" value="1"/>
</dbReference>
<sequence>FTTHSFTYDDNVTTVKDGLGNDIKYHYNPDHLRIDKIERYQNVNGSQHLKNIEKFIWGGDEQAGFLVGKVIYDENSHPIKGERYNYDRENKGNIIRKTIFGNISNTSPVSIQLARDSLPAHNGVDTNIEEYTHTQNGSIQSETKQNGLKTEYTYLITQLDGENYHTDLVAAKFIRYEGLIKQRIFYEYDEHNVLIKEIEDDGSSASKEDLTNVSRRLIKKYKPRDLEPFGLTEIYEELYLDLDTKDEKLIKKEVYDYTLDCNMTKKDVYGSDGKLKYTLSYQYDHKDNLTYESDPIGREAHYQYDESNNKTYEKDFSGKETFFHYDNCNRLTKKITKDTQKDYVEEFDYDAKHNKIYEKNIYGNITHYEYDCTGNKTKEIFPQVEDTFGAIKNPEISYHYDALGRQIEKKDAEGNTTKTSYNLFNKPTLVEHPDKTREEYFYNLDGTLDTYINQLGTKTKYEYDYLQRAVSKKIYSSNDEFLQDEYFVYSAFDLISKKDSNGNITKFTYDGAGRKIKEDFFSNKNKLLSVEELFYDELGFVEKKIEGDELISTYQLDHSGRVKKIKQLNNKKELLSKAKYKYDAADNKIEITSYITAVEDNIRKNRKAIESRDFDVFKRLIKTKDACGNETNIIYQEDSQNNLIQKTLENPLHQKIISTYDALNREKTIKHLSPNGITLSFEEKFYDFNNNLTRQISYIYNSLGEELKQVTTFWKFDSMNKPLLITEAYGSNDEKTTEYIYKYALLHKTIKPDKTILKYKYDALSNQIELKSKNNSQNSTQDENLPNQQIHYKFTYNKLNQLILVEDVYSNKTTERKYDAKNHLLKEKQASGLVIKNEYDLLGNKIKCIFPDKSFVAYQYDPINLKKVIRTPKDKETYEHEFTRYDLSGNLLHEKLVKNAGDVFYHIDMLQRVIIVDTPYHSQNIKYDEIGRISNINWKGFLNDENSYLYDDLNQITSETGLFSNNYEFDSHFNKKTHWIPLSLESGGKCV</sequence>
<dbReference type="InterPro" id="IPR050708">
    <property type="entry name" value="T6SS_VgrG/RHS"/>
</dbReference>
<dbReference type="InterPro" id="IPR006530">
    <property type="entry name" value="YD"/>
</dbReference>
<comment type="caution">
    <text evidence="1">The sequence shown here is derived from an EMBL/GenBank/DDBJ whole genome shotgun (WGS) entry which is preliminary data.</text>
</comment>
<reference evidence="1" key="1">
    <citation type="journal article" date="2015" name="Nature">
        <title>Complex archaea that bridge the gap between prokaryotes and eukaryotes.</title>
        <authorList>
            <person name="Spang A."/>
            <person name="Saw J.H."/>
            <person name="Jorgensen S.L."/>
            <person name="Zaremba-Niedzwiedzka K."/>
            <person name="Martijn J."/>
            <person name="Lind A.E."/>
            <person name="van Eijk R."/>
            <person name="Schleper C."/>
            <person name="Guy L."/>
            <person name="Ettema T.J."/>
        </authorList>
    </citation>
    <scope>NUCLEOTIDE SEQUENCE</scope>
</reference>
<evidence type="ECO:0000313" key="1">
    <source>
        <dbReference type="EMBL" id="KKM14918.1"/>
    </source>
</evidence>
<dbReference type="PANTHER" id="PTHR32305:SF15">
    <property type="entry name" value="PROTEIN RHSA-RELATED"/>
    <property type="match status" value="1"/>
</dbReference>
<organism evidence="1">
    <name type="scientific">marine sediment metagenome</name>
    <dbReference type="NCBI Taxonomy" id="412755"/>
    <lineage>
        <taxon>unclassified sequences</taxon>
        <taxon>metagenomes</taxon>
        <taxon>ecological metagenomes</taxon>
    </lineage>
</organism>
<dbReference type="Gene3D" id="2.180.10.10">
    <property type="entry name" value="RHS repeat-associated core"/>
    <property type="match status" value="4"/>
</dbReference>
<gene>
    <name evidence="1" type="ORF">LCGC14_1701280</name>
</gene>